<protein>
    <recommendedName>
        <fullName evidence="2">Superoxide dismutase copper/zinc binding domain-containing protein</fullName>
    </recommendedName>
</protein>
<dbReference type="InterPro" id="IPR001424">
    <property type="entry name" value="SOD_Cu_Zn_dom"/>
</dbReference>
<sequence length="328" mass="34458">MPLRLVLGATWLGLTAAAVNQASPGSDPGLQPKEAVVVFNNGVTGDIHLSQANFKSPLEMKLDLTTLRDSVGPWHIHRLPVQDGCSANSTSGHYNPFNVTATYKTCKDATECEAGDLSTKFGPLIGGDVQRSITDPHLTLFGFNSIMGRSIVIHEKDGTRFACGTIMYKDQALVTAAAEFTEGPYVGKAIFTQPQDSNIADTTIFMDVKIADGTAAPRDPVSFAVYDAPCGSSGAKLLNPGGLPACSHLNTSPFNSCALGDLSGRHGTLAVPATDAQALFITDFLPLSGDQSVIGKSLVIEETGTTPAACANIIKSASSSRKLRSSYH</sequence>
<dbReference type="GO" id="GO:0006801">
    <property type="term" value="P:superoxide metabolic process"/>
    <property type="evidence" value="ECO:0007669"/>
    <property type="project" value="InterPro"/>
</dbReference>
<reference evidence="3 4" key="1">
    <citation type="submission" date="2019-01" db="EMBL/GenBank/DDBJ databases">
        <title>Nuclear Genome Assembly of the Microalgal Biofuel strain Nannochloropsis salina CCMP1776.</title>
        <authorList>
            <person name="Hovde B."/>
        </authorList>
    </citation>
    <scope>NUCLEOTIDE SEQUENCE [LARGE SCALE GENOMIC DNA]</scope>
    <source>
        <strain evidence="3 4">CCMP1776</strain>
    </source>
</reference>
<dbReference type="Pfam" id="PF00080">
    <property type="entry name" value="Sod_Cu"/>
    <property type="match status" value="1"/>
</dbReference>
<dbReference type="AlphaFoldDB" id="A0A4D9DAZ9"/>
<gene>
    <name evidence="3" type="ORF">NSK_003205</name>
</gene>
<dbReference type="GO" id="GO:0046872">
    <property type="term" value="F:metal ion binding"/>
    <property type="evidence" value="ECO:0007669"/>
    <property type="project" value="InterPro"/>
</dbReference>
<feature type="signal peptide" evidence="1">
    <location>
        <begin position="1"/>
        <end position="17"/>
    </location>
</feature>
<dbReference type="SUPFAM" id="SSF49329">
    <property type="entry name" value="Cu,Zn superoxide dismutase-like"/>
    <property type="match status" value="2"/>
</dbReference>
<keyword evidence="1" id="KW-0732">Signal</keyword>
<comment type="caution">
    <text evidence="3">The sequence shown here is derived from an EMBL/GenBank/DDBJ whole genome shotgun (WGS) entry which is preliminary data.</text>
</comment>
<evidence type="ECO:0000259" key="2">
    <source>
        <dbReference type="Pfam" id="PF00080"/>
    </source>
</evidence>
<dbReference type="PANTHER" id="PTHR20910">
    <property type="entry name" value="AGAP001623-PA"/>
    <property type="match status" value="1"/>
</dbReference>
<organism evidence="3 4">
    <name type="scientific">Nannochloropsis salina CCMP1776</name>
    <dbReference type="NCBI Taxonomy" id="1027361"/>
    <lineage>
        <taxon>Eukaryota</taxon>
        <taxon>Sar</taxon>
        <taxon>Stramenopiles</taxon>
        <taxon>Ochrophyta</taxon>
        <taxon>Eustigmatophyceae</taxon>
        <taxon>Eustigmatales</taxon>
        <taxon>Monodopsidaceae</taxon>
        <taxon>Microchloropsis</taxon>
        <taxon>Microchloropsis salina</taxon>
    </lineage>
</organism>
<evidence type="ECO:0000256" key="1">
    <source>
        <dbReference type="SAM" id="SignalP"/>
    </source>
</evidence>
<dbReference type="InterPro" id="IPR036423">
    <property type="entry name" value="SOD-like_Cu/Zn_dom_sf"/>
</dbReference>
<feature type="chain" id="PRO_5020024068" description="Superoxide dismutase copper/zinc binding domain-containing protein" evidence="1">
    <location>
        <begin position="18"/>
        <end position="328"/>
    </location>
</feature>
<feature type="domain" description="Superoxide dismutase copper/zinc binding" evidence="2">
    <location>
        <begin position="43"/>
        <end position="157"/>
    </location>
</feature>
<name>A0A4D9DAZ9_9STRA</name>
<evidence type="ECO:0000313" key="3">
    <source>
        <dbReference type="EMBL" id="TFJ85699.1"/>
    </source>
</evidence>
<dbReference type="OrthoDB" id="159229at2759"/>
<dbReference type="PANTHER" id="PTHR20910:SF1">
    <property type="entry name" value="SUPEROXIDE DISMUTASE COPPER_ZINC BINDING DOMAIN-CONTAINING PROTEIN"/>
    <property type="match status" value="1"/>
</dbReference>
<dbReference type="EMBL" id="SDOX01000011">
    <property type="protein sequence ID" value="TFJ85699.1"/>
    <property type="molecule type" value="Genomic_DNA"/>
</dbReference>
<dbReference type="Proteomes" id="UP000355283">
    <property type="component" value="Unassembled WGS sequence"/>
</dbReference>
<evidence type="ECO:0000313" key="4">
    <source>
        <dbReference type="Proteomes" id="UP000355283"/>
    </source>
</evidence>
<proteinExistence type="predicted"/>
<dbReference type="Gene3D" id="2.60.40.200">
    <property type="entry name" value="Superoxide dismutase, copper/zinc binding domain"/>
    <property type="match status" value="2"/>
</dbReference>
<keyword evidence="4" id="KW-1185">Reference proteome</keyword>
<accession>A0A4D9DAZ9</accession>
<dbReference type="InterPro" id="IPR053257">
    <property type="entry name" value="Cu-only_SOD"/>
</dbReference>